<accession>A0AAN7H6T9</accession>
<feature type="compositionally biased region" description="Polar residues" evidence="1">
    <location>
        <begin position="66"/>
        <end position="79"/>
    </location>
</feature>
<comment type="caution">
    <text evidence="2">The sequence shown here is derived from an EMBL/GenBank/DDBJ whole genome shotgun (WGS) entry which is preliminary data.</text>
</comment>
<reference evidence="2" key="1">
    <citation type="journal article" date="2023" name="Mol. Phylogenet. Evol.">
        <title>Genome-scale phylogeny and comparative genomics of the fungal order Sordariales.</title>
        <authorList>
            <person name="Hensen N."/>
            <person name="Bonometti L."/>
            <person name="Westerberg I."/>
            <person name="Brannstrom I.O."/>
            <person name="Guillou S."/>
            <person name="Cros-Aarteil S."/>
            <person name="Calhoun S."/>
            <person name="Haridas S."/>
            <person name="Kuo A."/>
            <person name="Mondo S."/>
            <person name="Pangilinan J."/>
            <person name="Riley R."/>
            <person name="LaButti K."/>
            <person name="Andreopoulos B."/>
            <person name="Lipzen A."/>
            <person name="Chen C."/>
            <person name="Yan M."/>
            <person name="Daum C."/>
            <person name="Ng V."/>
            <person name="Clum A."/>
            <person name="Steindorff A."/>
            <person name="Ohm R.A."/>
            <person name="Martin F."/>
            <person name="Silar P."/>
            <person name="Natvig D.O."/>
            <person name="Lalanne C."/>
            <person name="Gautier V."/>
            <person name="Ament-Velasquez S.L."/>
            <person name="Kruys A."/>
            <person name="Hutchinson M.I."/>
            <person name="Powell A.J."/>
            <person name="Barry K."/>
            <person name="Miller A.N."/>
            <person name="Grigoriev I.V."/>
            <person name="Debuchy R."/>
            <person name="Gladieux P."/>
            <person name="Hiltunen Thoren M."/>
            <person name="Johannesson H."/>
        </authorList>
    </citation>
    <scope>NUCLEOTIDE SEQUENCE</scope>
    <source>
        <strain evidence="2">CBS 990.96</strain>
    </source>
</reference>
<keyword evidence="3" id="KW-1185">Reference proteome</keyword>
<feature type="region of interest" description="Disordered" evidence="1">
    <location>
        <begin position="66"/>
        <end position="92"/>
    </location>
</feature>
<gene>
    <name evidence="2" type="ORF">QBC38DRAFT_47832</name>
</gene>
<evidence type="ECO:0000313" key="2">
    <source>
        <dbReference type="EMBL" id="KAK4230209.1"/>
    </source>
</evidence>
<sequence length="201" mass="22566">MLDMGLLPSRGSVDAVCRKLLEKGGGLQGSIQMFVCVPSFSRNKKLVLDADHVWCAVHAFPLVGNDQTSKPASRPTDTQPFPVRSDSGPRLHTSRCHFLPGKEKKISKVAELRDAPEPSATLLCSKYHEDHRYHSPLCWVWRDFSAPLNAHNIQMLNPNISKQWFCGSLIYVISCIVSFSAFRNQELDFCHAEKTLKNTTL</sequence>
<evidence type="ECO:0000313" key="3">
    <source>
        <dbReference type="Proteomes" id="UP001301958"/>
    </source>
</evidence>
<protein>
    <submittedName>
        <fullName evidence="2">Uncharacterized protein</fullName>
    </submittedName>
</protein>
<proteinExistence type="predicted"/>
<dbReference type="Proteomes" id="UP001301958">
    <property type="component" value="Unassembled WGS sequence"/>
</dbReference>
<organism evidence="2 3">
    <name type="scientific">Podospora fimiseda</name>
    <dbReference type="NCBI Taxonomy" id="252190"/>
    <lineage>
        <taxon>Eukaryota</taxon>
        <taxon>Fungi</taxon>
        <taxon>Dikarya</taxon>
        <taxon>Ascomycota</taxon>
        <taxon>Pezizomycotina</taxon>
        <taxon>Sordariomycetes</taxon>
        <taxon>Sordariomycetidae</taxon>
        <taxon>Sordariales</taxon>
        <taxon>Podosporaceae</taxon>
        <taxon>Podospora</taxon>
    </lineage>
</organism>
<reference evidence="2" key="2">
    <citation type="submission" date="2023-05" db="EMBL/GenBank/DDBJ databases">
        <authorList>
            <consortium name="Lawrence Berkeley National Laboratory"/>
            <person name="Steindorff A."/>
            <person name="Hensen N."/>
            <person name="Bonometti L."/>
            <person name="Westerberg I."/>
            <person name="Brannstrom I.O."/>
            <person name="Guillou S."/>
            <person name="Cros-Aarteil S."/>
            <person name="Calhoun S."/>
            <person name="Haridas S."/>
            <person name="Kuo A."/>
            <person name="Mondo S."/>
            <person name="Pangilinan J."/>
            <person name="Riley R."/>
            <person name="Labutti K."/>
            <person name="Andreopoulos B."/>
            <person name="Lipzen A."/>
            <person name="Chen C."/>
            <person name="Yanf M."/>
            <person name="Daum C."/>
            <person name="Ng V."/>
            <person name="Clum A."/>
            <person name="Ohm R."/>
            <person name="Martin F."/>
            <person name="Silar P."/>
            <person name="Natvig D."/>
            <person name="Lalanne C."/>
            <person name="Gautier V."/>
            <person name="Ament-Velasquez S.L."/>
            <person name="Kruys A."/>
            <person name="Hutchinson M.I."/>
            <person name="Powell A.J."/>
            <person name="Barry K."/>
            <person name="Miller A.N."/>
            <person name="Grigoriev I.V."/>
            <person name="Debuchy R."/>
            <person name="Gladieux P."/>
            <person name="Thoren M.H."/>
            <person name="Johannesson H."/>
        </authorList>
    </citation>
    <scope>NUCLEOTIDE SEQUENCE</scope>
    <source>
        <strain evidence="2">CBS 990.96</strain>
    </source>
</reference>
<name>A0AAN7H6T9_9PEZI</name>
<dbReference type="EMBL" id="MU865300">
    <property type="protein sequence ID" value="KAK4230209.1"/>
    <property type="molecule type" value="Genomic_DNA"/>
</dbReference>
<dbReference type="AlphaFoldDB" id="A0AAN7H6T9"/>
<evidence type="ECO:0000256" key="1">
    <source>
        <dbReference type="SAM" id="MobiDB-lite"/>
    </source>
</evidence>